<evidence type="ECO:0000256" key="1">
    <source>
        <dbReference type="SAM" id="MobiDB-lite"/>
    </source>
</evidence>
<evidence type="ECO:0000313" key="3">
    <source>
        <dbReference type="EnsemblMetazoa" id="MESCA003050-PA"/>
    </source>
</evidence>
<evidence type="ECO:0000313" key="4">
    <source>
        <dbReference type="Proteomes" id="UP000015102"/>
    </source>
</evidence>
<feature type="compositionally biased region" description="Low complexity" evidence="1">
    <location>
        <begin position="292"/>
        <end position="307"/>
    </location>
</feature>
<feature type="region of interest" description="Disordered" evidence="1">
    <location>
        <begin position="83"/>
        <end position="248"/>
    </location>
</feature>
<dbReference type="HOGENOM" id="CLU_907009_0_0_1"/>
<dbReference type="EnsemblMetazoa" id="MESCA003050-RA">
    <property type="protein sequence ID" value="MESCA003050-PA"/>
    <property type="gene ID" value="MESCA003050"/>
</dbReference>
<name>T1GHY5_MEGSC</name>
<keyword evidence="4" id="KW-1185">Reference proteome</keyword>
<feature type="signal peptide" evidence="2">
    <location>
        <begin position="1"/>
        <end position="24"/>
    </location>
</feature>
<dbReference type="AlphaFoldDB" id="T1GHY5"/>
<dbReference type="EMBL" id="CAQQ02177228">
    <property type="status" value="NOT_ANNOTATED_CDS"/>
    <property type="molecule type" value="Genomic_DNA"/>
</dbReference>
<feature type="compositionally biased region" description="Low complexity" evidence="1">
    <location>
        <begin position="200"/>
        <end position="209"/>
    </location>
</feature>
<accession>T1GHY5</accession>
<reference evidence="3" key="2">
    <citation type="submission" date="2015-06" db="UniProtKB">
        <authorList>
            <consortium name="EnsemblMetazoa"/>
        </authorList>
    </citation>
    <scope>IDENTIFICATION</scope>
</reference>
<sequence length="307" mass="34493">MSPRTIHNLISFYLIITFSTFTICIQNGNLIENPNENHNHDDNHHYYDRSESVNTNDWIPIIMPMGRQGGGNYYEDNRINAGEENTDINGRGSFAFPTMDSPYPFDNPNSNTNKNVRPLPPQHGNHDNYYPSRPYPAQQKQEYQQFQHQQQQQQQQYPFNSNLNSNLPNVPGYDNYRKTTYQQNYPNYAQNHGNYLNNNQRPNYYRPQYSQPPPPSRPQTVPNKPNRPTPIYFGGGYGSYGGPNQSSNSQYAGQFSNFLGPLSNLLGGGGGTPSYQSTLSNLLGGGGGGGTPSYQSSSPSTNAILQD</sequence>
<feature type="region of interest" description="Disordered" evidence="1">
    <location>
        <begin position="277"/>
        <end position="307"/>
    </location>
</feature>
<dbReference type="Proteomes" id="UP000015102">
    <property type="component" value="Unassembled WGS sequence"/>
</dbReference>
<organism evidence="3 4">
    <name type="scientific">Megaselia scalaris</name>
    <name type="common">Humpbacked fly</name>
    <name type="synonym">Phora scalaris</name>
    <dbReference type="NCBI Taxonomy" id="36166"/>
    <lineage>
        <taxon>Eukaryota</taxon>
        <taxon>Metazoa</taxon>
        <taxon>Ecdysozoa</taxon>
        <taxon>Arthropoda</taxon>
        <taxon>Hexapoda</taxon>
        <taxon>Insecta</taxon>
        <taxon>Pterygota</taxon>
        <taxon>Neoptera</taxon>
        <taxon>Endopterygota</taxon>
        <taxon>Diptera</taxon>
        <taxon>Brachycera</taxon>
        <taxon>Muscomorpha</taxon>
        <taxon>Platypezoidea</taxon>
        <taxon>Phoridae</taxon>
        <taxon>Megaseliini</taxon>
        <taxon>Megaselia</taxon>
    </lineage>
</organism>
<feature type="chain" id="PRO_5004588319" evidence="2">
    <location>
        <begin position="25"/>
        <end position="307"/>
    </location>
</feature>
<feature type="compositionally biased region" description="Polar residues" evidence="1">
    <location>
        <begin position="178"/>
        <end position="199"/>
    </location>
</feature>
<evidence type="ECO:0000256" key="2">
    <source>
        <dbReference type="SAM" id="SignalP"/>
    </source>
</evidence>
<keyword evidence="2" id="KW-0732">Signal</keyword>
<proteinExistence type="predicted"/>
<protein>
    <submittedName>
        <fullName evidence="3">Uncharacterized protein</fullName>
    </submittedName>
</protein>
<feature type="compositionally biased region" description="Low complexity" evidence="1">
    <location>
        <begin position="138"/>
        <end position="169"/>
    </location>
</feature>
<reference evidence="4" key="1">
    <citation type="submission" date="2013-02" db="EMBL/GenBank/DDBJ databases">
        <authorList>
            <person name="Hughes D."/>
        </authorList>
    </citation>
    <scope>NUCLEOTIDE SEQUENCE</scope>
    <source>
        <strain>Durham</strain>
        <strain evidence="4">NC isolate 2 -- Noor lab</strain>
    </source>
</reference>